<evidence type="ECO:0000256" key="7">
    <source>
        <dbReference type="SAM" id="Phobius"/>
    </source>
</evidence>
<dbReference type="Proteomes" id="UP000010467">
    <property type="component" value="Chromosome"/>
</dbReference>
<evidence type="ECO:0000256" key="1">
    <source>
        <dbReference type="ARBA" id="ARBA00004651"/>
    </source>
</evidence>
<feature type="transmembrane region" description="Helical" evidence="7">
    <location>
        <begin position="53"/>
        <end position="73"/>
    </location>
</feature>
<accession>L0A1C5</accession>
<feature type="domain" description="YetF C-terminal" evidence="8">
    <location>
        <begin position="99"/>
        <end position="168"/>
    </location>
</feature>
<evidence type="ECO:0000256" key="6">
    <source>
        <dbReference type="ARBA" id="ARBA00023136"/>
    </source>
</evidence>
<dbReference type="Gene3D" id="3.30.240.20">
    <property type="entry name" value="bsu07140 like domains"/>
    <property type="match status" value="1"/>
</dbReference>
<evidence type="ECO:0000256" key="3">
    <source>
        <dbReference type="ARBA" id="ARBA00022475"/>
    </source>
</evidence>
<keyword evidence="3" id="KW-1003">Cell membrane</keyword>
<evidence type="ECO:0000313" key="9">
    <source>
        <dbReference type="EMBL" id="AFZ67693.1"/>
    </source>
</evidence>
<dbReference type="GO" id="GO:0005886">
    <property type="term" value="C:plasma membrane"/>
    <property type="evidence" value="ECO:0007669"/>
    <property type="project" value="UniProtKB-SubCell"/>
</dbReference>
<dbReference type="PANTHER" id="PTHR34582">
    <property type="entry name" value="UPF0702 TRANSMEMBRANE PROTEIN YCAP"/>
    <property type="match status" value="1"/>
</dbReference>
<keyword evidence="5 7" id="KW-1133">Transmembrane helix</keyword>
<keyword evidence="4 7" id="KW-0812">Transmembrane</keyword>
<dbReference type="OrthoDB" id="4870883at2"/>
<dbReference type="KEGG" id="dpd:Deipe_2208"/>
<evidence type="ECO:0000256" key="4">
    <source>
        <dbReference type="ARBA" id="ARBA00022692"/>
    </source>
</evidence>
<reference evidence="10" key="1">
    <citation type="submission" date="2012-03" db="EMBL/GenBank/DDBJ databases">
        <title>Complete sequence of chromosome of Deinococcus peraridilitoris DSM 19664.</title>
        <authorList>
            <person name="Lucas S."/>
            <person name="Copeland A."/>
            <person name="Lapidus A."/>
            <person name="Glavina del Rio T."/>
            <person name="Dalin E."/>
            <person name="Tice H."/>
            <person name="Bruce D."/>
            <person name="Goodwin L."/>
            <person name="Pitluck S."/>
            <person name="Peters L."/>
            <person name="Mikhailova N."/>
            <person name="Lu M."/>
            <person name="Kyrpides N."/>
            <person name="Mavromatis K."/>
            <person name="Ivanova N."/>
            <person name="Brettin T."/>
            <person name="Detter J.C."/>
            <person name="Han C."/>
            <person name="Larimer F."/>
            <person name="Land M."/>
            <person name="Hauser L."/>
            <person name="Markowitz V."/>
            <person name="Cheng J.-F."/>
            <person name="Hugenholtz P."/>
            <person name="Woyke T."/>
            <person name="Wu D."/>
            <person name="Pukall R."/>
            <person name="Steenblock K."/>
            <person name="Brambilla E."/>
            <person name="Klenk H.-P."/>
            <person name="Eisen J.A."/>
        </authorList>
    </citation>
    <scope>NUCLEOTIDE SEQUENCE [LARGE SCALE GENOMIC DNA]</scope>
    <source>
        <strain evidence="10">DSM 19664 / LMG 22246 / CIP 109416 / KR-200</strain>
    </source>
</reference>
<feature type="transmembrane region" description="Helical" evidence="7">
    <location>
        <begin position="22"/>
        <end position="41"/>
    </location>
</feature>
<keyword evidence="6 7" id="KW-0472">Membrane</keyword>
<evidence type="ECO:0000313" key="10">
    <source>
        <dbReference type="Proteomes" id="UP000010467"/>
    </source>
</evidence>
<organism evidence="9 10">
    <name type="scientific">Deinococcus peraridilitoris (strain DSM 19664 / LMG 22246 / CIP 109416 / KR-200)</name>
    <dbReference type="NCBI Taxonomy" id="937777"/>
    <lineage>
        <taxon>Bacteria</taxon>
        <taxon>Thermotogati</taxon>
        <taxon>Deinococcota</taxon>
        <taxon>Deinococci</taxon>
        <taxon>Deinococcales</taxon>
        <taxon>Deinococcaceae</taxon>
        <taxon>Deinococcus</taxon>
    </lineage>
</organism>
<protein>
    <submittedName>
        <fullName evidence="9">Putative membrane protein</fullName>
    </submittedName>
</protein>
<comment type="similarity">
    <text evidence="2">Belongs to the UPF0702 family.</text>
</comment>
<dbReference type="PATRIC" id="fig|937777.3.peg.2209"/>
<dbReference type="InterPro" id="IPR023090">
    <property type="entry name" value="UPF0702_alpha/beta_dom_sf"/>
</dbReference>
<dbReference type="Pfam" id="PF04239">
    <property type="entry name" value="DUF421"/>
    <property type="match status" value="1"/>
</dbReference>
<dbReference type="STRING" id="937777.Deipe_2208"/>
<dbReference type="EMBL" id="CP003382">
    <property type="protein sequence ID" value="AFZ67693.1"/>
    <property type="molecule type" value="Genomic_DNA"/>
</dbReference>
<gene>
    <name evidence="9" type="ordered locus">Deipe_2208</name>
</gene>
<comment type="subcellular location">
    <subcellularLocation>
        <location evidence="1">Cell membrane</location>
        <topology evidence="1">Multi-pass membrane protein</topology>
    </subcellularLocation>
</comment>
<sequence>MDVVLQVLREILTPQEGWTPEFVVRVVLSTTLLFAFVIVLARTFGARTFASFTSYDFLINIAAGSLVASSILGQNLIEGALSLLALAVLQWATSWVSAHSRRVHDVVDNPPVVLIERGEINEQAMRKVRVSHQSLEQQLRNKGVQSIENVRLAVLESGGTISVMTGEEDASLETTPRRSS</sequence>
<keyword evidence="10" id="KW-1185">Reference proteome</keyword>
<evidence type="ECO:0000259" key="8">
    <source>
        <dbReference type="Pfam" id="PF04239"/>
    </source>
</evidence>
<proteinExistence type="inferred from homology"/>
<dbReference type="HOGENOM" id="CLU_077149_3_3_0"/>
<dbReference type="RefSeq" id="WP_015235996.1">
    <property type="nucleotide sequence ID" value="NC_019793.1"/>
</dbReference>
<evidence type="ECO:0000256" key="5">
    <source>
        <dbReference type="ARBA" id="ARBA00022989"/>
    </source>
</evidence>
<dbReference type="InterPro" id="IPR007353">
    <property type="entry name" value="DUF421"/>
</dbReference>
<dbReference type="eggNOG" id="COG2323">
    <property type="taxonomic scope" value="Bacteria"/>
</dbReference>
<name>L0A1C5_DEIPD</name>
<dbReference type="AlphaFoldDB" id="L0A1C5"/>
<evidence type="ECO:0000256" key="2">
    <source>
        <dbReference type="ARBA" id="ARBA00006448"/>
    </source>
</evidence>
<dbReference type="PANTHER" id="PTHR34582:SF6">
    <property type="entry name" value="UPF0702 TRANSMEMBRANE PROTEIN YCAP"/>
    <property type="match status" value="1"/>
</dbReference>